<feature type="compositionally biased region" description="Gly residues" evidence="1">
    <location>
        <begin position="165"/>
        <end position="174"/>
    </location>
</feature>
<reference evidence="2 3" key="1">
    <citation type="submission" date="2023-05" db="EMBL/GenBank/DDBJ databases">
        <title>B98-5 Cell Line De Novo Hybrid Assembly: An Optical Mapping Approach.</title>
        <authorList>
            <person name="Kananen K."/>
            <person name="Auerbach J.A."/>
            <person name="Kautto E."/>
            <person name="Blachly J.S."/>
        </authorList>
    </citation>
    <scope>NUCLEOTIDE SEQUENCE [LARGE SCALE GENOMIC DNA]</scope>
    <source>
        <strain evidence="2">B95-8</strain>
        <tissue evidence="2">Cell line</tissue>
    </source>
</reference>
<feature type="compositionally biased region" description="Low complexity" evidence="1">
    <location>
        <begin position="79"/>
        <end position="93"/>
    </location>
</feature>
<evidence type="ECO:0000313" key="3">
    <source>
        <dbReference type="Proteomes" id="UP001266305"/>
    </source>
</evidence>
<feature type="compositionally biased region" description="Pro residues" evidence="1">
    <location>
        <begin position="102"/>
        <end position="112"/>
    </location>
</feature>
<dbReference type="Proteomes" id="UP001266305">
    <property type="component" value="Unassembled WGS sequence"/>
</dbReference>
<feature type="region of interest" description="Disordered" evidence="1">
    <location>
        <begin position="79"/>
        <end position="183"/>
    </location>
</feature>
<sequence length="354" mass="36628">MFQLYDGRSDRPTCSAHRCQARLPLAVPRRTHWQTRTGGVSDPAALCERVRPPPRPCRIFRGAPGAHRTTEVCARRPQLPSAAAQASPYQSCAGPKTRWAPPAAPAARPAPPAAYDVIDQGDGKKIPPRRRRRRRRRRSRPGLSARLQRRGGCLPGPPRSPSVRGLGGLAGAAGAGRSRSRSDRPVVFAGAGGGGCPAGGNDFQWCFSQVKGAIDEDVAEGEARAPPRPGYSRAAPGRGLRAPRAGGRQAGGWGPGRAGAGVGGLLSSVSGPLSAVLARGLTKVTGGLALRTQRAPGAASCPGRNRGDRGGAGDGNGVKILRSGGGAPSPGGWGRTRGSPHPALPSWLPWFVPP</sequence>
<protein>
    <submittedName>
        <fullName evidence="2">Uncharacterized protein</fullName>
    </submittedName>
</protein>
<feature type="compositionally biased region" description="Gly residues" evidence="1">
    <location>
        <begin position="323"/>
        <end position="335"/>
    </location>
</feature>
<gene>
    <name evidence="2" type="ORF">P7K49_024701</name>
</gene>
<organism evidence="2 3">
    <name type="scientific">Saguinus oedipus</name>
    <name type="common">Cotton-top tamarin</name>
    <name type="synonym">Oedipomidas oedipus</name>
    <dbReference type="NCBI Taxonomy" id="9490"/>
    <lineage>
        <taxon>Eukaryota</taxon>
        <taxon>Metazoa</taxon>
        <taxon>Chordata</taxon>
        <taxon>Craniata</taxon>
        <taxon>Vertebrata</taxon>
        <taxon>Euteleostomi</taxon>
        <taxon>Mammalia</taxon>
        <taxon>Eutheria</taxon>
        <taxon>Euarchontoglires</taxon>
        <taxon>Primates</taxon>
        <taxon>Haplorrhini</taxon>
        <taxon>Platyrrhini</taxon>
        <taxon>Cebidae</taxon>
        <taxon>Callitrichinae</taxon>
        <taxon>Saguinus</taxon>
    </lineage>
</organism>
<feature type="region of interest" description="Disordered" evidence="1">
    <location>
        <begin position="293"/>
        <end position="354"/>
    </location>
</feature>
<comment type="caution">
    <text evidence="2">The sequence shown here is derived from an EMBL/GenBank/DDBJ whole genome shotgun (WGS) entry which is preliminary data.</text>
</comment>
<feature type="compositionally biased region" description="Low complexity" evidence="1">
    <location>
        <begin position="232"/>
        <end position="247"/>
    </location>
</feature>
<proteinExistence type="predicted"/>
<name>A0ABQ9UR09_SAGOE</name>
<dbReference type="EMBL" id="JASSZA010000011">
    <property type="protein sequence ID" value="KAK2099250.1"/>
    <property type="molecule type" value="Genomic_DNA"/>
</dbReference>
<feature type="region of interest" description="Disordered" evidence="1">
    <location>
        <begin position="219"/>
        <end position="255"/>
    </location>
</feature>
<evidence type="ECO:0000256" key="1">
    <source>
        <dbReference type="SAM" id="MobiDB-lite"/>
    </source>
</evidence>
<accession>A0ABQ9UR09</accession>
<feature type="compositionally biased region" description="Basic residues" evidence="1">
    <location>
        <begin position="126"/>
        <end position="140"/>
    </location>
</feature>
<evidence type="ECO:0000313" key="2">
    <source>
        <dbReference type="EMBL" id="KAK2099250.1"/>
    </source>
</evidence>
<keyword evidence="3" id="KW-1185">Reference proteome</keyword>